<dbReference type="GO" id="GO:0000139">
    <property type="term" value="C:Golgi membrane"/>
    <property type="evidence" value="ECO:0007669"/>
    <property type="project" value="UniProtKB-SubCell"/>
</dbReference>
<keyword evidence="4 8" id="KW-1133">Transmembrane helix</keyword>
<evidence type="ECO:0000256" key="3">
    <source>
        <dbReference type="ARBA" id="ARBA00022692"/>
    </source>
</evidence>
<keyword evidence="10" id="KW-1185">Reference proteome</keyword>
<dbReference type="InterPro" id="IPR003689">
    <property type="entry name" value="ZIP"/>
</dbReference>
<keyword evidence="3 8" id="KW-0812">Transmembrane</keyword>
<feature type="transmembrane region" description="Helical" evidence="8">
    <location>
        <begin position="359"/>
        <end position="380"/>
    </location>
</feature>
<organism evidence="9 10">
    <name type="scientific">Tremella mesenterica</name>
    <name type="common">Jelly fungus</name>
    <dbReference type="NCBI Taxonomy" id="5217"/>
    <lineage>
        <taxon>Eukaryota</taxon>
        <taxon>Fungi</taxon>
        <taxon>Dikarya</taxon>
        <taxon>Basidiomycota</taxon>
        <taxon>Agaricomycotina</taxon>
        <taxon>Tremellomycetes</taxon>
        <taxon>Tremellales</taxon>
        <taxon>Tremellaceae</taxon>
        <taxon>Tremella</taxon>
    </lineage>
</organism>
<dbReference type="GO" id="GO:0046873">
    <property type="term" value="F:metal ion transmembrane transporter activity"/>
    <property type="evidence" value="ECO:0007669"/>
    <property type="project" value="InterPro"/>
</dbReference>
<feature type="transmembrane region" description="Helical" evidence="8">
    <location>
        <begin position="107"/>
        <end position="125"/>
    </location>
</feature>
<feature type="transmembrane region" description="Helical" evidence="8">
    <location>
        <begin position="69"/>
        <end position="87"/>
    </location>
</feature>
<feature type="compositionally biased region" description="Basic and acidic residues" evidence="7">
    <location>
        <begin position="342"/>
        <end position="351"/>
    </location>
</feature>
<proteinExistence type="predicted"/>
<evidence type="ECO:0008006" key="11">
    <source>
        <dbReference type="Google" id="ProtNLM"/>
    </source>
</evidence>
<dbReference type="Proteomes" id="UP000289152">
    <property type="component" value="Unassembled WGS sequence"/>
</dbReference>
<dbReference type="PANTHER" id="PTHR16133:SF0">
    <property type="entry name" value="ZINC_IRON REGULATED TRANSPORTER-RELATED PROTEIN 102B, ISOFORM E"/>
    <property type="match status" value="1"/>
</dbReference>
<feature type="region of interest" description="Disordered" evidence="7">
    <location>
        <begin position="332"/>
        <end position="351"/>
    </location>
</feature>
<protein>
    <recommendedName>
        <fullName evidence="11">Solute carrier family 39 (Zinc transporter), member 9</fullName>
    </recommendedName>
</protein>
<evidence type="ECO:0000256" key="8">
    <source>
        <dbReference type="SAM" id="Phobius"/>
    </source>
</evidence>
<dbReference type="Pfam" id="PF02535">
    <property type="entry name" value="Zip"/>
    <property type="match status" value="1"/>
</dbReference>
<evidence type="ECO:0000256" key="4">
    <source>
        <dbReference type="ARBA" id="ARBA00022989"/>
    </source>
</evidence>
<reference evidence="9 10" key="1">
    <citation type="submission" date="2016-06" db="EMBL/GenBank/DDBJ databases">
        <title>Evolution of pathogenesis and genome organization in the Tremellales.</title>
        <authorList>
            <person name="Cuomo C."/>
            <person name="Litvintseva A."/>
            <person name="Heitman J."/>
            <person name="Chen Y."/>
            <person name="Sun S."/>
            <person name="Springer D."/>
            <person name="Dromer F."/>
            <person name="Young S."/>
            <person name="Zeng Q."/>
            <person name="Chapman S."/>
            <person name="Gujja S."/>
            <person name="Saif S."/>
            <person name="Birren B."/>
        </authorList>
    </citation>
    <scope>NUCLEOTIDE SEQUENCE [LARGE SCALE GENOMIC DNA]</scope>
    <source>
        <strain evidence="9 10">ATCC 28783</strain>
    </source>
</reference>
<comment type="caution">
    <text evidence="9">The sequence shown here is derived from an EMBL/GenBank/DDBJ whole genome shotgun (WGS) entry which is preliminary data.</text>
</comment>
<evidence type="ECO:0000256" key="1">
    <source>
        <dbReference type="ARBA" id="ARBA00004127"/>
    </source>
</evidence>
<feature type="compositionally biased region" description="Pro residues" evidence="7">
    <location>
        <begin position="130"/>
        <end position="140"/>
    </location>
</feature>
<evidence type="ECO:0000256" key="5">
    <source>
        <dbReference type="ARBA" id="ARBA00023034"/>
    </source>
</evidence>
<gene>
    <name evidence="9" type="ORF">M231_01537</name>
</gene>
<evidence type="ECO:0000313" key="9">
    <source>
        <dbReference type="EMBL" id="RXK41134.1"/>
    </source>
</evidence>
<evidence type="ECO:0000313" key="10">
    <source>
        <dbReference type="Proteomes" id="UP000289152"/>
    </source>
</evidence>
<dbReference type="STRING" id="5217.A0A4Q1BSV7"/>
<feature type="transmembrane region" description="Helical" evidence="8">
    <location>
        <begin position="305"/>
        <end position="325"/>
    </location>
</feature>
<dbReference type="OrthoDB" id="19859at2759"/>
<evidence type="ECO:0000256" key="2">
    <source>
        <dbReference type="ARBA" id="ARBA00004394"/>
    </source>
</evidence>
<dbReference type="AlphaFoldDB" id="A0A4Q1BSV7"/>
<accession>A0A4Q1BSV7</accession>
<dbReference type="GO" id="GO:0006829">
    <property type="term" value="P:zinc ion transport"/>
    <property type="evidence" value="ECO:0007669"/>
    <property type="project" value="InterPro"/>
</dbReference>
<feature type="transmembrane region" description="Helical" evidence="8">
    <location>
        <begin position="34"/>
        <end position="57"/>
    </location>
</feature>
<dbReference type="InterPro" id="IPR045891">
    <property type="entry name" value="ZIP9"/>
</dbReference>
<sequence>MSTLPPLSQHPHLITTDTVRPGSKRLVHGVDMGLIILLAQCVAMFIASMLAGSLPLMFNSVMTGKRLKAISVLGMGLLVGAALTIIIPEGINTLYSSIPSDSNSDAPVHAIGLSLLAGFALMLLIESLTPHPPHSPPPSPSSSSDSLTNPLYTEGSGRHSLESGRPPSVHMNSATAIVTRPKRLHVDDGKDRATTEGEIHGLNATLGLVIHGAADGIALGASSLSERGSLGLIVFLAVMVHKGPTALGLTTTLLSLSISPPSIRKRLFIFSLAAPLGAIFTYLLVKAFGWRGLGSSASDTDGLGWWTGIALLFSGGSFLYVATVIQPLSSPPAKPHSHVHPTRIDASEHSSDSEQLGQYLRTGLLVIGMISPIVLASIVGDHD</sequence>
<dbReference type="EMBL" id="SDIL01000011">
    <property type="protein sequence ID" value="RXK41134.1"/>
    <property type="molecule type" value="Genomic_DNA"/>
</dbReference>
<feature type="region of interest" description="Disordered" evidence="7">
    <location>
        <begin position="130"/>
        <end position="174"/>
    </location>
</feature>
<dbReference type="PANTHER" id="PTHR16133">
    <property type="entry name" value="SOLUTE CARRIER FAMILY 39 ZINC TRANSPORTER , MEMBER 9-RELATED"/>
    <property type="match status" value="1"/>
</dbReference>
<name>A0A4Q1BSV7_TREME</name>
<dbReference type="InParanoid" id="A0A4Q1BSV7"/>
<evidence type="ECO:0000256" key="6">
    <source>
        <dbReference type="ARBA" id="ARBA00023136"/>
    </source>
</evidence>
<dbReference type="VEuPathDB" id="FungiDB:TREMEDRAFT_71929"/>
<comment type="subcellular location">
    <subcellularLocation>
        <location evidence="1">Endomembrane system</location>
        <topology evidence="1">Multi-pass membrane protein</topology>
    </subcellularLocation>
    <subcellularLocation>
        <location evidence="2">Golgi apparatus membrane</location>
    </subcellularLocation>
</comment>
<keyword evidence="5" id="KW-0333">Golgi apparatus</keyword>
<feature type="transmembrane region" description="Helical" evidence="8">
    <location>
        <begin position="267"/>
        <end position="285"/>
    </location>
</feature>
<evidence type="ECO:0000256" key="7">
    <source>
        <dbReference type="SAM" id="MobiDB-lite"/>
    </source>
</evidence>
<keyword evidence="6 8" id="KW-0472">Membrane</keyword>